<evidence type="ECO:0000313" key="6">
    <source>
        <dbReference type="Proteomes" id="UP001206128"/>
    </source>
</evidence>
<evidence type="ECO:0000256" key="3">
    <source>
        <dbReference type="ARBA" id="ARBA00023186"/>
    </source>
</evidence>
<evidence type="ECO:0000256" key="4">
    <source>
        <dbReference type="SAM" id="MobiDB-lite"/>
    </source>
</evidence>
<dbReference type="PANTHER" id="PTHR45639:SF28">
    <property type="entry name" value="HEAT SHOCK PROTEIN-LIKE PROTEIN"/>
    <property type="match status" value="1"/>
</dbReference>
<evidence type="ECO:0000256" key="2">
    <source>
        <dbReference type="ARBA" id="ARBA00022840"/>
    </source>
</evidence>
<feature type="compositionally biased region" description="Pro residues" evidence="4">
    <location>
        <begin position="338"/>
        <end position="349"/>
    </location>
</feature>
<dbReference type="SUPFAM" id="SSF53067">
    <property type="entry name" value="Actin-like ATPase domain"/>
    <property type="match status" value="3"/>
</dbReference>
<keyword evidence="6" id="KW-1185">Reference proteome</keyword>
<dbReference type="PANTHER" id="PTHR45639">
    <property type="entry name" value="HSC70CB, ISOFORM G-RELATED"/>
    <property type="match status" value="1"/>
</dbReference>
<dbReference type="InterPro" id="IPR043129">
    <property type="entry name" value="ATPase_NBD"/>
</dbReference>
<dbReference type="EMBL" id="JAMTCK010000008">
    <property type="protein sequence ID" value="MCP2167033.1"/>
    <property type="molecule type" value="Genomic_DNA"/>
</dbReference>
<evidence type="ECO:0000256" key="1">
    <source>
        <dbReference type="ARBA" id="ARBA00022741"/>
    </source>
</evidence>
<keyword evidence="3" id="KW-0143">Chaperone</keyword>
<sequence length="537" mass="56414">MPYVLGVDVGGSHTAAALCRLDDAGWGEVEVVWLGHHSPAVPTVLRLAEDGSVLAGEAAAAGGRRGHTDLARDFHRRVGDEVPMIVGGQPYTAAALTAAMIVWVVQDVAAQEGADADHVVVTHPADWGPYRRGELHRELVDYGLQHVTLLPEPLAAAENHARRDRVDSGDLLAVYSLGSGPVECSVVRQTDAGGFELLSSANSVDPVGGSAFDGALVEHVRAELGRALTNLDPTDPRTAATHARLLQDCAAAKNQLSQAGAADITVWLPDGPVQVHVARADFEKLITPAVHASVDVLLRALRPVVGAVDQAVEPAASPVVPAQATTSGYTRALNQNPPQAPDQNPPSPVSDPAQAPGRTALPQALDQAPGRSALPQALDQAPGRTALSQAPAQAPGRSAVISAVLMVGGSVRVPLVAELVAAQLPARLATEADPEFSVARGAALAACRMVPGRDRPLPALLERTSVLAPIVDNAGQDQSQELDQHGWIPVPVEELDHRNDELAEPPPRPPVQVTPLEVPERLLVKRLVHNLKERRSR</sequence>
<keyword evidence="1" id="KW-0547">Nucleotide-binding</keyword>
<name>A0AAE3KLY8_9PSEU</name>
<dbReference type="Pfam" id="PF00012">
    <property type="entry name" value="HSP70"/>
    <property type="match status" value="2"/>
</dbReference>
<dbReference type="AlphaFoldDB" id="A0AAE3KLY8"/>
<keyword evidence="2" id="KW-0067">ATP-binding</keyword>
<organism evidence="5 6">
    <name type="scientific">Goodfellowiella coeruleoviolacea</name>
    <dbReference type="NCBI Taxonomy" id="334858"/>
    <lineage>
        <taxon>Bacteria</taxon>
        <taxon>Bacillati</taxon>
        <taxon>Actinomycetota</taxon>
        <taxon>Actinomycetes</taxon>
        <taxon>Pseudonocardiales</taxon>
        <taxon>Pseudonocardiaceae</taxon>
        <taxon>Goodfellowiella</taxon>
    </lineage>
</organism>
<dbReference type="Proteomes" id="UP001206128">
    <property type="component" value="Unassembled WGS sequence"/>
</dbReference>
<dbReference type="RefSeq" id="WP_253773467.1">
    <property type="nucleotide sequence ID" value="NZ_JAMTCK010000008.1"/>
</dbReference>
<protein>
    <submittedName>
        <fullName evidence="5">Hsp70 protein</fullName>
    </submittedName>
</protein>
<gene>
    <name evidence="5" type="ORF">LX83_003905</name>
</gene>
<evidence type="ECO:0000313" key="5">
    <source>
        <dbReference type="EMBL" id="MCP2167033.1"/>
    </source>
</evidence>
<feature type="region of interest" description="Disordered" evidence="4">
    <location>
        <begin position="330"/>
        <end position="357"/>
    </location>
</feature>
<dbReference type="GO" id="GO:0005524">
    <property type="term" value="F:ATP binding"/>
    <property type="evidence" value="ECO:0007669"/>
    <property type="project" value="UniProtKB-KW"/>
</dbReference>
<feature type="region of interest" description="Disordered" evidence="4">
    <location>
        <begin position="495"/>
        <end position="515"/>
    </location>
</feature>
<dbReference type="GO" id="GO:0140662">
    <property type="term" value="F:ATP-dependent protein folding chaperone"/>
    <property type="evidence" value="ECO:0007669"/>
    <property type="project" value="InterPro"/>
</dbReference>
<dbReference type="Gene3D" id="3.90.640.10">
    <property type="entry name" value="Actin, Chain A, domain 4"/>
    <property type="match status" value="1"/>
</dbReference>
<accession>A0AAE3KLY8</accession>
<reference evidence="5" key="1">
    <citation type="submission" date="2022-06" db="EMBL/GenBank/DDBJ databases">
        <title>Genomic Encyclopedia of Archaeal and Bacterial Type Strains, Phase II (KMG-II): from individual species to whole genera.</title>
        <authorList>
            <person name="Goeker M."/>
        </authorList>
    </citation>
    <scope>NUCLEOTIDE SEQUENCE</scope>
    <source>
        <strain evidence="5">DSM 43935</strain>
    </source>
</reference>
<dbReference type="GO" id="GO:0005829">
    <property type="term" value="C:cytosol"/>
    <property type="evidence" value="ECO:0007669"/>
    <property type="project" value="TreeGrafter"/>
</dbReference>
<dbReference type="InterPro" id="IPR013126">
    <property type="entry name" value="Hsp_70_fam"/>
</dbReference>
<dbReference type="Gene3D" id="3.30.420.40">
    <property type="match status" value="4"/>
</dbReference>
<comment type="caution">
    <text evidence="5">The sequence shown here is derived from an EMBL/GenBank/DDBJ whole genome shotgun (WGS) entry which is preliminary data.</text>
</comment>
<proteinExistence type="predicted"/>